<evidence type="ECO:0000256" key="3">
    <source>
        <dbReference type="SAM" id="MobiDB-lite"/>
    </source>
</evidence>
<feature type="compositionally biased region" description="Low complexity" evidence="3">
    <location>
        <begin position="26"/>
        <end position="38"/>
    </location>
</feature>
<gene>
    <name evidence="4" type="ORF">PAC_02441</name>
</gene>
<dbReference type="PANTHER" id="PTHR13073">
    <property type="entry name" value="BLOC-1 COMPLEX SUBUNIT 1"/>
    <property type="match status" value="1"/>
</dbReference>
<organism evidence="4 5">
    <name type="scientific">Phialocephala subalpina</name>
    <dbReference type="NCBI Taxonomy" id="576137"/>
    <lineage>
        <taxon>Eukaryota</taxon>
        <taxon>Fungi</taxon>
        <taxon>Dikarya</taxon>
        <taxon>Ascomycota</taxon>
        <taxon>Pezizomycotina</taxon>
        <taxon>Leotiomycetes</taxon>
        <taxon>Helotiales</taxon>
        <taxon>Mollisiaceae</taxon>
        <taxon>Phialocephala</taxon>
        <taxon>Phialocephala fortinii species complex</taxon>
    </lineage>
</organism>
<comment type="similarity">
    <text evidence="1">Belongs to the BLOC1S1 family.</text>
</comment>
<feature type="compositionally biased region" description="Polar residues" evidence="3">
    <location>
        <begin position="286"/>
        <end position="299"/>
    </location>
</feature>
<dbReference type="Pfam" id="PF06320">
    <property type="entry name" value="GCN5L1"/>
    <property type="match status" value="1"/>
</dbReference>
<name>A0A1L7WIG3_9HELO</name>
<reference evidence="4 5" key="1">
    <citation type="submission" date="2016-03" db="EMBL/GenBank/DDBJ databases">
        <authorList>
            <person name="Ploux O."/>
        </authorList>
    </citation>
    <scope>NUCLEOTIDE SEQUENCE [LARGE SCALE GENOMIC DNA]</scope>
    <source>
        <strain evidence="4 5">UAMH 11012</strain>
    </source>
</reference>
<feature type="region of interest" description="Disordered" evidence="3">
    <location>
        <begin position="87"/>
        <end position="109"/>
    </location>
</feature>
<feature type="compositionally biased region" description="Basic and acidic residues" evidence="3">
    <location>
        <begin position="92"/>
        <end position="109"/>
    </location>
</feature>
<accession>A0A1L7WIG3</accession>
<feature type="compositionally biased region" description="Acidic residues" evidence="3">
    <location>
        <begin position="156"/>
        <end position="175"/>
    </location>
</feature>
<dbReference type="AlphaFoldDB" id="A0A1L7WIG3"/>
<dbReference type="GO" id="GO:0016197">
    <property type="term" value="P:endosomal transport"/>
    <property type="evidence" value="ECO:0007669"/>
    <property type="project" value="TreeGrafter"/>
</dbReference>
<keyword evidence="5" id="KW-1185">Reference proteome</keyword>
<feature type="region of interest" description="Disordered" evidence="3">
    <location>
        <begin position="1"/>
        <end position="58"/>
    </location>
</feature>
<feature type="region of interest" description="Disordered" evidence="3">
    <location>
        <begin position="190"/>
        <end position="213"/>
    </location>
</feature>
<feature type="compositionally biased region" description="Low complexity" evidence="3">
    <location>
        <begin position="320"/>
        <end position="352"/>
    </location>
</feature>
<evidence type="ECO:0000256" key="1">
    <source>
        <dbReference type="ARBA" id="ARBA00007133"/>
    </source>
</evidence>
<dbReference type="PANTHER" id="PTHR13073:SF0">
    <property type="entry name" value="BIOGENESIS OF LYSOSOME-RELATED ORGANELLES COMPLEX 1 SUBUNIT 1"/>
    <property type="match status" value="1"/>
</dbReference>
<dbReference type="Proteomes" id="UP000184330">
    <property type="component" value="Unassembled WGS sequence"/>
</dbReference>
<feature type="region of interest" description="Disordered" evidence="3">
    <location>
        <begin position="155"/>
        <end position="176"/>
    </location>
</feature>
<dbReference type="STRING" id="576137.A0A1L7WIG3"/>
<evidence type="ECO:0000256" key="2">
    <source>
        <dbReference type="ARBA" id="ARBA00019577"/>
    </source>
</evidence>
<evidence type="ECO:0000313" key="4">
    <source>
        <dbReference type="EMBL" id="CZR52564.1"/>
    </source>
</evidence>
<feature type="region of interest" description="Disordered" evidence="3">
    <location>
        <begin position="284"/>
        <end position="366"/>
    </location>
</feature>
<dbReference type="GO" id="GO:0031083">
    <property type="term" value="C:BLOC-1 complex"/>
    <property type="evidence" value="ECO:0007669"/>
    <property type="project" value="InterPro"/>
</dbReference>
<dbReference type="InterPro" id="IPR009395">
    <property type="entry name" value="BLOC1S1"/>
</dbReference>
<sequence length="366" mass="38688">MSTQASSSSVPPPPIAGPSTAPPSLSPTLPSSTSSQSHPSPPMASPSNHSPETRRQIAEARTALEASMSNIGSSLDHTLRSRAENLHANSKQLEKQQKDVVKATDGLKKENQKLAKLADEGSKKLKELGNVQNWAEMLERDFLVLGETLRLANLPSDEEWESTEGEESMSESDDEERMKRFVYGEHKFIPEESPAIESPAIESPAVDSPRVMDADGDTMMVMDDIDGGGIPELGQEHKAALEEVAQQALPDTMDHDAMAEDKTKEDKGKGKAVEIMETAGIEHTATENMATDNDNTTMDNIAMEHVGSEPEQEVVGGSGTATSGSASDPSSSSVHTAASAASLAPSSSNSGGQVPNPAIEVSGMTS</sequence>
<dbReference type="EMBL" id="FJOG01000003">
    <property type="protein sequence ID" value="CZR52564.1"/>
    <property type="molecule type" value="Genomic_DNA"/>
</dbReference>
<evidence type="ECO:0000313" key="5">
    <source>
        <dbReference type="Proteomes" id="UP000184330"/>
    </source>
</evidence>
<protein>
    <recommendedName>
        <fullName evidence="2">Biogenesis of lysosome-related organelles complex 1 subunit 1</fullName>
    </recommendedName>
</protein>
<feature type="compositionally biased region" description="Pro residues" evidence="3">
    <location>
        <begin position="10"/>
        <end position="25"/>
    </location>
</feature>
<proteinExistence type="inferred from homology"/>
<dbReference type="OrthoDB" id="20018at2759"/>